<protein>
    <submittedName>
        <fullName evidence="3 4">Uncharacterized protein isoform X1</fullName>
    </submittedName>
</protein>
<dbReference type="Gene3D" id="1.25.10.10">
    <property type="entry name" value="Leucine-rich Repeat Variant"/>
    <property type="match status" value="1"/>
</dbReference>
<dbReference type="PANTHER" id="PTHR10997">
    <property type="entry name" value="IMPORTIN-7, 8, 11"/>
    <property type="match status" value="1"/>
</dbReference>
<keyword evidence="2" id="KW-1185">Reference proteome</keyword>
<dbReference type="GeneID" id="113734168"/>
<keyword evidence="1" id="KW-0812">Transmembrane</keyword>
<keyword evidence="1" id="KW-0472">Membrane</keyword>
<evidence type="ECO:0000256" key="1">
    <source>
        <dbReference type="SAM" id="Phobius"/>
    </source>
</evidence>
<evidence type="ECO:0000313" key="2">
    <source>
        <dbReference type="Proteomes" id="UP001652660"/>
    </source>
</evidence>
<evidence type="ECO:0000313" key="6">
    <source>
        <dbReference type="RefSeq" id="XP_071937699.1"/>
    </source>
</evidence>
<name>A0ABM4X0Y6_COFAR</name>
<gene>
    <name evidence="3 4 5 6" type="primary">LOC113734168</name>
</gene>
<sequence>MRALLGSQALDPSSMFPRIFLASDTGSIFRVCLSPWSSNSKFAVLSYTLLLFFFILFLPQFRPIVAVEFVKNDSWPQLVPELREVIQDSDLVTRNAGSQWKTVHALTVFHSIIRPFQYFLNPKLPKEPVPPQLELIAQEILVPILALFHQLVEKVRSHLPSALASALPFLCTDLLAILNCLSFDVRESCMDRHF</sequence>
<proteinExistence type="predicted"/>
<feature type="transmembrane region" description="Helical" evidence="1">
    <location>
        <begin position="42"/>
        <end position="61"/>
    </location>
</feature>
<keyword evidence="1" id="KW-1133">Transmembrane helix</keyword>
<dbReference type="Proteomes" id="UP001652660">
    <property type="component" value="Chromosome 3c"/>
</dbReference>
<evidence type="ECO:0000313" key="4">
    <source>
        <dbReference type="RefSeq" id="XP_071937697.1"/>
    </source>
</evidence>
<dbReference type="RefSeq" id="XP_071937696.1">
    <property type="nucleotide sequence ID" value="XM_072081595.1"/>
</dbReference>
<dbReference type="PANTHER" id="PTHR10997:SF29">
    <property type="entry name" value="ARM REPEAT SUPERFAMILY PROTEIN"/>
    <property type="match status" value="1"/>
</dbReference>
<dbReference type="RefSeq" id="XP_071937697.1">
    <property type="nucleotide sequence ID" value="XM_072081596.1"/>
</dbReference>
<organism evidence="2 4">
    <name type="scientific">Coffea arabica</name>
    <name type="common">Arabian coffee</name>
    <dbReference type="NCBI Taxonomy" id="13443"/>
    <lineage>
        <taxon>Eukaryota</taxon>
        <taxon>Viridiplantae</taxon>
        <taxon>Streptophyta</taxon>
        <taxon>Embryophyta</taxon>
        <taxon>Tracheophyta</taxon>
        <taxon>Spermatophyta</taxon>
        <taxon>Magnoliopsida</taxon>
        <taxon>eudicotyledons</taxon>
        <taxon>Gunneridae</taxon>
        <taxon>Pentapetalae</taxon>
        <taxon>asterids</taxon>
        <taxon>lamiids</taxon>
        <taxon>Gentianales</taxon>
        <taxon>Rubiaceae</taxon>
        <taxon>Ixoroideae</taxon>
        <taxon>Gardenieae complex</taxon>
        <taxon>Bertiereae - Coffeeae clade</taxon>
        <taxon>Coffeeae</taxon>
        <taxon>Coffea</taxon>
    </lineage>
</organism>
<dbReference type="RefSeq" id="XP_071937699.1">
    <property type="nucleotide sequence ID" value="XM_072081598.1"/>
</dbReference>
<evidence type="ECO:0000313" key="5">
    <source>
        <dbReference type="RefSeq" id="XP_071937698.1"/>
    </source>
</evidence>
<accession>A0ABM4X0Y6</accession>
<evidence type="ECO:0000313" key="3">
    <source>
        <dbReference type="RefSeq" id="XP_071937696.1"/>
    </source>
</evidence>
<dbReference type="RefSeq" id="XP_071937698.1">
    <property type="nucleotide sequence ID" value="XM_072081597.1"/>
</dbReference>
<dbReference type="InterPro" id="IPR011989">
    <property type="entry name" value="ARM-like"/>
</dbReference>
<reference evidence="3 4" key="1">
    <citation type="submission" date="2025-05" db="UniProtKB">
        <authorList>
            <consortium name="RefSeq"/>
        </authorList>
    </citation>
    <scope>IDENTIFICATION</scope>
    <source>
        <tissue evidence="3 4">Leaves</tissue>
    </source>
</reference>